<dbReference type="Proteomes" id="UP000321157">
    <property type="component" value="Unassembled WGS sequence"/>
</dbReference>
<dbReference type="OrthoDB" id="9761531at2"/>
<dbReference type="PANTHER" id="PTHR30619:SF1">
    <property type="entry name" value="RECOMBINATION PROTEIN 2"/>
    <property type="match status" value="1"/>
</dbReference>
<evidence type="ECO:0000259" key="10">
    <source>
        <dbReference type="SMART" id="SM00849"/>
    </source>
</evidence>
<feature type="transmembrane region" description="Helical" evidence="9">
    <location>
        <begin position="505"/>
        <end position="522"/>
    </location>
</feature>
<comment type="subcellular location">
    <subcellularLocation>
        <location evidence="1">Cell membrane</location>
        <topology evidence="1">Multi-pass membrane protein</topology>
    </subcellularLocation>
</comment>
<proteinExistence type="predicted"/>
<protein>
    <submittedName>
        <fullName evidence="11">ComE operon protein 3</fullName>
    </submittedName>
</protein>
<feature type="transmembrane region" description="Helical" evidence="9">
    <location>
        <begin position="251"/>
        <end position="271"/>
    </location>
</feature>
<evidence type="ECO:0000313" key="12">
    <source>
        <dbReference type="Proteomes" id="UP000321157"/>
    </source>
</evidence>
<evidence type="ECO:0000256" key="7">
    <source>
        <dbReference type="ARBA" id="ARBA00034301"/>
    </source>
</evidence>
<dbReference type="RefSeq" id="WP_146808589.1">
    <property type="nucleotide sequence ID" value="NZ_BJXX01000035.1"/>
</dbReference>
<dbReference type="Pfam" id="PF00753">
    <property type="entry name" value="Lactamase_B"/>
    <property type="match status" value="1"/>
</dbReference>
<dbReference type="InterPro" id="IPR004797">
    <property type="entry name" value="Competence_ComEC/Rec2"/>
</dbReference>
<dbReference type="CDD" id="cd07731">
    <property type="entry name" value="ComA-like_MBL-fold"/>
    <property type="match status" value="1"/>
</dbReference>
<dbReference type="GO" id="GO:0030420">
    <property type="term" value="P:establishment of competence for transformation"/>
    <property type="evidence" value="ECO:0007669"/>
    <property type="project" value="InterPro"/>
</dbReference>
<dbReference type="InterPro" id="IPR004477">
    <property type="entry name" value="ComEC_N"/>
</dbReference>
<dbReference type="GO" id="GO:0005886">
    <property type="term" value="C:plasma membrane"/>
    <property type="evidence" value="ECO:0007669"/>
    <property type="project" value="UniProtKB-SubCell"/>
</dbReference>
<keyword evidence="3 9" id="KW-0812">Transmembrane</keyword>
<evidence type="ECO:0000256" key="1">
    <source>
        <dbReference type="ARBA" id="ARBA00004651"/>
    </source>
</evidence>
<keyword evidence="2" id="KW-1003">Cell membrane</keyword>
<dbReference type="Gene3D" id="3.60.15.10">
    <property type="entry name" value="Ribonuclease Z/Hydroxyacylglutathione hydrolase-like"/>
    <property type="match status" value="1"/>
</dbReference>
<dbReference type="PANTHER" id="PTHR30619">
    <property type="entry name" value="DNA INTERNALIZATION/COMPETENCE PROTEIN COMEC/REC2"/>
    <property type="match status" value="1"/>
</dbReference>
<feature type="domain" description="Metallo-beta-lactamase" evidence="10">
    <location>
        <begin position="536"/>
        <end position="748"/>
    </location>
</feature>
<name>A0A511V313_9BACL</name>
<feature type="transmembrane region" description="Helical" evidence="9">
    <location>
        <begin position="7"/>
        <end position="25"/>
    </location>
</feature>
<feature type="transmembrane region" description="Helical" evidence="9">
    <location>
        <begin position="412"/>
        <end position="432"/>
    </location>
</feature>
<dbReference type="AlphaFoldDB" id="A0A511V313"/>
<gene>
    <name evidence="11" type="primary">comEC</name>
    <name evidence="11" type="ORF">ADA01nite_07570</name>
</gene>
<evidence type="ECO:0000256" key="2">
    <source>
        <dbReference type="ARBA" id="ARBA00022475"/>
    </source>
</evidence>
<evidence type="ECO:0000256" key="4">
    <source>
        <dbReference type="ARBA" id="ARBA00022989"/>
    </source>
</evidence>
<keyword evidence="12" id="KW-1185">Reference proteome</keyword>
<feature type="transmembrane region" description="Helical" evidence="9">
    <location>
        <begin position="381"/>
        <end position="400"/>
    </location>
</feature>
<comment type="function">
    <text evidence="7">Counteracts the endogenous Pycsar antiviral defense system. Phosphodiesterase that enables metal-dependent hydrolysis of host cyclic nucleotide Pycsar defense signals such as cCMP and cUMP.</text>
</comment>
<feature type="transmembrane region" description="Helical" evidence="9">
    <location>
        <begin position="31"/>
        <end position="48"/>
    </location>
</feature>
<dbReference type="EMBL" id="BJXX01000035">
    <property type="protein sequence ID" value="GEN33297.1"/>
    <property type="molecule type" value="Genomic_DNA"/>
</dbReference>
<dbReference type="SMART" id="SM00849">
    <property type="entry name" value="Lactamase_B"/>
    <property type="match status" value="1"/>
</dbReference>
<reference evidence="11 12" key="1">
    <citation type="submission" date="2019-07" db="EMBL/GenBank/DDBJ databases">
        <title>Whole genome shotgun sequence of Aneurinibacillus danicus NBRC 102444.</title>
        <authorList>
            <person name="Hosoyama A."/>
            <person name="Uohara A."/>
            <person name="Ohji S."/>
            <person name="Ichikawa N."/>
        </authorList>
    </citation>
    <scope>NUCLEOTIDE SEQUENCE [LARGE SCALE GENOMIC DNA]</scope>
    <source>
        <strain evidence="11 12">NBRC 102444</strain>
    </source>
</reference>
<dbReference type="Pfam" id="PF13567">
    <property type="entry name" value="DUF4131"/>
    <property type="match status" value="1"/>
</dbReference>
<dbReference type="Pfam" id="PF03772">
    <property type="entry name" value="Competence"/>
    <property type="match status" value="1"/>
</dbReference>
<feature type="transmembrane region" description="Helical" evidence="9">
    <location>
        <begin position="283"/>
        <end position="306"/>
    </location>
</feature>
<feature type="transmembrane region" description="Helical" evidence="9">
    <location>
        <begin position="438"/>
        <end position="455"/>
    </location>
</feature>
<evidence type="ECO:0000256" key="9">
    <source>
        <dbReference type="SAM" id="Phobius"/>
    </source>
</evidence>
<sequence>MIRQRALLIYSLYMLGGLVCASRFVHSARMGLGLCIVVVIVGMMPRFWKNRVPPSIVIVGLLCFCTGFTHYVWTEKRNVSVLPEEANAAFSGIIESAVKFDGNRCRFIVRMDRLDNKDLPHAERVQTTLYFRDKASWMKAQQTLGFGTRITGEIELALPIAPTNPEAFNYPEYLHWQRIHRIGKIKEAQTLSYDGRSLSFTGAMVASQQWLAERTTRLFAPESAGLLAGMLLGAVDEIDTDLYATFSSLGLTHVIAISGQHITLLIAGLVYTLRLCGVTRRRAYLATALFLPLYVAMSGSSASAVRALVMGEFVLLALLTGRIRDGWNLIGAAFLIMIGYDPYYIHNIGFQLSYLVTFGLLVFVPPLTARFTVGPAALCRLAAVTIAATVVSFPLTIYYFHIYSFLSPIINFLFVPFISVIVAPLAALALLLGSVHPALGFLPAKIVDLFLLPALQLLQMIEKGQLLRSAFRSPSMWWMIGYFCWLIFLAGWLYDKITLNWKAKLGFILCPLILFGSLFFSWPKKEVTVTFLDVGQGDAIVIETPRKTVLIDGGGPPPRWGEQPWERRRDPYNPVKSVVMPFLHARGISSLDLLVLTHGDSDHIGGISYLLENMPVRQALVNGLPAKIEVEKKVNQLLHEKRIPVVEARQGQIWREEPGIVWRVLNPAQRIVTEEDNANSVVLLLEAYGFHLLFAGDLEREGEERLLRENLVEPVDVLKVGHHGSKGSTSQAWVDRVTPKLSVISVGKENLYGHPHREAIERLAKRGGVVLRTDVCGAAVVHIKRNMITYETVSVSAACR</sequence>
<dbReference type="InterPro" id="IPR001279">
    <property type="entry name" value="Metallo-B-lactamas"/>
</dbReference>
<dbReference type="InterPro" id="IPR035681">
    <property type="entry name" value="ComA-like_MBL"/>
</dbReference>
<evidence type="ECO:0000256" key="8">
    <source>
        <dbReference type="ARBA" id="ARBA00048505"/>
    </source>
</evidence>
<evidence type="ECO:0000313" key="11">
    <source>
        <dbReference type="EMBL" id="GEN33297.1"/>
    </source>
</evidence>
<organism evidence="11 12">
    <name type="scientific">Aneurinibacillus danicus</name>
    <dbReference type="NCBI Taxonomy" id="267746"/>
    <lineage>
        <taxon>Bacteria</taxon>
        <taxon>Bacillati</taxon>
        <taxon>Bacillota</taxon>
        <taxon>Bacilli</taxon>
        <taxon>Bacillales</taxon>
        <taxon>Paenibacillaceae</taxon>
        <taxon>Aneurinibacillus group</taxon>
        <taxon>Aneurinibacillus</taxon>
    </lineage>
</organism>
<dbReference type="NCBIfam" id="TIGR00360">
    <property type="entry name" value="ComEC_N-term"/>
    <property type="match status" value="1"/>
</dbReference>
<dbReference type="SUPFAM" id="SSF56281">
    <property type="entry name" value="Metallo-hydrolase/oxidoreductase"/>
    <property type="match status" value="1"/>
</dbReference>
<evidence type="ECO:0000256" key="3">
    <source>
        <dbReference type="ARBA" id="ARBA00022692"/>
    </source>
</evidence>
<feature type="transmembrane region" description="Helical" evidence="9">
    <location>
        <begin position="476"/>
        <end position="493"/>
    </location>
</feature>
<keyword evidence="4 9" id="KW-1133">Transmembrane helix</keyword>
<evidence type="ECO:0000256" key="5">
    <source>
        <dbReference type="ARBA" id="ARBA00023136"/>
    </source>
</evidence>
<dbReference type="NCBIfam" id="TIGR00361">
    <property type="entry name" value="ComEC_Rec2"/>
    <property type="match status" value="1"/>
</dbReference>
<feature type="transmembrane region" description="Helical" evidence="9">
    <location>
        <begin position="55"/>
        <end position="73"/>
    </location>
</feature>
<dbReference type="InterPro" id="IPR052159">
    <property type="entry name" value="Competence_DNA_uptake"/>
</dbReference>
<feature type="transmembrane region" description="Helical" evidence="9">
    <location>
        <begin position="352"/>
        <end position="369"/>
    </location>
</feature>
<comment type="catalytic activity">
    <reaction evidence="8">
        <text>3',5'-cyclic UMP + H2O = UMP + H(+)</text>
        <dbReference type="Rhea" id="RHEA:70575"/>
        <dbReference type="ChEBI" id="CHEBI:15377"/>
        <dbReference type="ChEBI" id="CHEBI:15378"/>
        <dbReference type="ChEBI" id="CHEBI:57865"/>
        <dbReference type="ChEBI" id="CHEBI:184387"/>
    </reaction>
    <physiologicalReaction direction="left-to-right" evidence="8">
        <dbReference type="Rhea" id="RHEA:70576"/>
    </physiologicalReaction>
</comment>
<accession>A0A511V313</accession>
<dbReference type="InterPro" id="IPR036866">
    <property type="entry name" value="RibonucZ/Hydroxyglut_hydro"/>
</dbReference>
<comment type="catalytic activity">
    <reaction evidence="6">
        <text>3',5'-cyclic CMP + H2O = CMP + H(+)</text>
        <dbReference type="Rhea" id="RHEA:72675"/>
        <dbReference type="ChEBI" id="CHEBI:15377"/>
        <dbReference type="ChEBI" id="CHEBI:15378"/>
        <dbReference type="ChEBI" id="CHEBI:58003"/>
        <dbReference type="ChEBI" id="CHEBI:60377"/>
    </reaction>
    <physiologicalReaction direction="left-to-right" evidence="6">
        <dbReference type="Rhea" id="RHEA:72676"/>
    </physiologicalReaction>
</comment>
<dbReference type="InterPro" id="IPR025405">
    <property type="entry name" value="DUF4131"/>
</dbReference>
<comment type="caution">
    <text evidence="11">The sequence shown here is derived from an EMBL/GenBank/DDBJ whole genome shotgun (WGS) entry which is preliminary data.</text>
</comment>
<keyword evidence="5 9" id="KW-0472">Membrane</keyword>
<evidence type="ECO:0000256" key="6">
    <source>
        <dbReference type="ARBA" id="ARBA00034221"/>
    </source>
</evidence>